<evidence type="ECO:0000256" key="2">
    <source>
        <dbReference type="ARBA" id="ARBA00022833"/>
    </source>
</evidence>
<dbReference type="EMBL" id="RSCD01000032">
    <property type="protein sequence ID" value="RSH80835.1"/>
    <property type="molecule type" value="Genomic_DNA"/>
</dbReference>
<dbReference type="InterPro" id="IPR001138">
    <property type="entry name" value="Zn2Cys6_DnaBD"/>
</dbReference>
<dbReference type="GO" id="GO:0000981">
    <property type="term" value="F:DNA-binding transcription factor activity, RNA polymerase II-specific"/>
    <property type="evidence" value="ECO:0007669"/>
    <property type="project" value="InterPro"/>
</dbReference>
<keyword evidence="5" id="KW-0539">Nucleus</keyword>
<keyword evidence="6" id="KW-0863">Zinc-finger</keyword>
<evidence type="ECO:0000256" key="3">
    <source>
        <dbReference type="ARBA" id="ARBA00023015"/>
    </source>
</evidence>
<comment type="caution">
    <text evidence="9">The sequence shown here is derived from an EMBL/GenBank/DDBJ whole genome shotgun (WGS) entry which is preliminary data.</text>
</comment>
<dbReference type="InterPro" id="IPR036236">
    <property type="entry name" value="Znf_C2H2_sf"/>
</dbReference>
<protein>
    <recommendedName>
        <fullName evidence="8">C2H2-type domain-containing protein</fullName>
    </recommendedName>
</protein>
<evidence type="ECO:0000256" key="5">
    <source>
        <dbReference type="ARBA" id="ARBA00023242"/>
    </source>
</evidence>
<evidence type="ECO:0000259" key="8">
    <source>
        <dbReference type="PROSITE" id="PS50157"/>
    </source>
</evidence>
<organism evidence="9 10">
    <name type="scientific">Saitozyma podzolica</name>
    <dbReference type="NCBI Taxonomy" id="1890683"/>
    <lineage>
        <taxon>Eukaryota</taxon>
        <taxon>Fungi</taxon>
        <taxon>Dikarya</taxon>
        <taxon>Basidiomycota</taxon>
        <taxon>Agaricomycotina</taxon>
        <taxon>Tremellomycetes</taxon>
        <taxon>Tremellales</taxon>
        <taxon>Trimorphomycetaceae</taxon>
        <taxon>Saitozyma</taxon>
    </lineage>
</organism>
<name>A0A427XPS4_9TREE</name>
<evidence type="ECO:0000313" key="10">
    <source>
        <dbReference type="Proteomes" id="UP000279259"/>
    </source>
</evidence>
<dbReference type="Gene3D" id="3.30.160.60">
    <property type="entry name" value="Classic Zinc Finger"/>
    <property type="match status" value="2"/>
</dbReference>
<keyword evidence="1" id="KW-0479">Metal-binding</keyword>
<proteinExistence type="predicted"/>
<feature type="region of interest" description="Disordered" evidence="7">
    <location>
        <begin position="262"/>
        <end position="289"/>
    </location>
</feature>
<dbReference type="OrthoDB" id="6365676at2759"/>
<evidence type="ECO:0000313" key="9">
    <source>
        <dbReference type="EMBL" id="RSH80835.1"/>
    </source>
</evidence>
<feature type="compositionally biased region" description="Polar residues" evidence="7">
    <location>
        <begin position="125"/>
        <end position="134"/>
    </location>
</feature>
<feature type="domain" description="C2H2-type" evidence="8">
    <location>
        <begin position="34"/>
        <end position="62"/>
    </location>
</feature>
<dbReference type="AlphaFoldDB" id="A0A427XPS4"/>
<dbReference type="PROSITE" id="PS00028">
    <property type="entry name" value="ZINC_FINGER_C2H2_1"/>
    <property type="match status" value="2"/>
</dbReference>
<evidence type="ECO:0000256" key="1">
    <source>
        <dbReference type="ARBA" id="ARBA00022723"/>
    </source>
</evidence>
<keyword evidence="2" id="KW-0862">Zinc</keyword>
<evidence type="ECO:0000256" key="7">
    <source>
        <dbReference type="SAM" id="MobiDB-lite"/>
    </source>
</evidence>
<dbReference type="PANTHER" id="PTHR47660">
    <property type="entry name" value="TRANSCRIPTION FACTOR WITH C2H2 AND ZN(2)-CYS(6) DNA BINDING DOMAIN (EUROFUNG)-RELATED-RELATED"/>
    <property type="match status" value="1"/>
</dbReference>
<dbReference type="SMART" id="SM00355">
    <property type="entry name" value="ZnF_C2H2"/>
    <property type="match status" value="2"/>
</dbReference>
<evidence type="ECO:0000256" key="4">
    <source>
        <dbReference type="ARBA" id="ARBA00023163"/>
    </source>
</evidence>
<dbReference type="PANTHER" id="PTHR47660:SF2">
    <property type="entry name" value="TRANSCRIPTION FACTOR WITH C2H2 AND ZN(2)-CYS(6) DNA BINDING DOMAIN (EUROFUNG)"/>
    <property type="match status" value="1"/>
</dbReference>
<dbReference type="InterPro" id="IPR013087">
    <property type="entry name" value="Znf_C2H2_type"/>
</dbReference>
<keyword evidence="10" id="KW-1185">Reference proteome</keyword>
<dbReference type="SUPFAM" id="SSF57667">
    <property type="entry name" value="beta-beta-alpha zinc fingers"/>
    <property type="match status" value="1"/>
</dbReference>
<keyword evidence="4" id="KW-0804">Transcription</keyword>
<reference evidence="9 10" key="1">
    <citation type="submission" date="2018-11" db="EMBL/GenBank/DDBJ databases">
        <title>Genome sequence of Saitozyma podzolica DSM 27192.</title>
        <authorList>
            <person name="Aliyu H."/>
            <person name="Gorte O."/>
            <person name="Ochsenreither K."/>
        </authorList>
    </citation>
    <scope>NUCLEOTIDE SEQUENCE [LARGE SCALE GENOMIC DNA]</scope>
    <source>
        <strain evidence="9 10">DSM 27192</strain>
    </source>
</reference>
<dbReference type="GO" id="GO:0008270">
    <property type="term" value="F:zinc ion binding"/>
    <property type="evidence" value="ECO:0007669"/>
    <property type="project" value="UniProtKB-KW"/>
</dbReference>
<dbReference type="PROSITE" id="PS50157">
    <property type="entry name" value="ZINC_FINGER_C2H2_2"/>
    <property type="match status" value="2"/>
</dbReference>
<feature type="region of interest" description="Disordered" evidence="7">
    <location>
        <begin position="107"/>
        <end position="150"/>
    </location>
</feature>
<feature type="compositionally biased region" description="Basic and acidic residues" evidence="7">
    <location>
        <begin position="270"/>
        <end position="279"/>
    </location>
</feature>
<gene>
    <name evidence="9" type="ORF">EHS25_007004</name>
</gene>
<feature type="domain" description="C2H2-type" evidence="8">
    <location>
        <begin position="4"/>
        <end position="33"/>
    </location>
</feature>
<dbReference type="Gene3D" id="3.40.630.30">
    <property type="match status" value="1"/>
</dbReference>
<evidence type="ECO:0000256" key="6">
    <source>
        <dbReference type="PROSITE-ProRule" id="PRU00042"/>
    </source>
</evidence>
<sequence length="602" mass="66161">MPGFACEWPDCHKTYKKAPDLERHERLHTGELKYTCKVCGKRYARSDVLTRHLVQIHGEPPPTIGRPRKLACVPCAKIWIKCDGVASKRCSRCLDKQQLCEDRHLHKQRTSNGAPQHKLHRGVSTLRSSATPKTGTAGRPEMTLPSNSVGPVTERITTIGLAEQHQNVCMPWASLEYAPTQLLAGPPTDPLPNNELFMLTSMAPQEDDPLAFLNLDIRMPSVHNWGSGDQNSNRCEPLHATGTRDSKSSWLNSTLGNWSCGVDSSVPSRVGRDEEKGRLDPGSWRSGMDNLYSQPQEIPDVQSDDSPWPHIYKLKDQDVGVSLASLSTPLAAAALVPAENDILGTSRGTMAAIAQDSSWAIWPSVDIGNLPSVQAVTTPANLYNQYLHNLLLSYPDYSHCLASRTAPSLHAQPLYEGLVTYPEVEKWLPRNMPKTLHDVLEFAESMRANSAPLMHAVYADPPGSDTHVAKTADYAFAGEDMTAEPGCIIILPPFQRTHVLTHAAGTLMHRILDSPALGGLGLRRCQWFTTTLNNPSKNAALRLGFDFEGTIRAHRVLPPSTEGVRRAFKSSRWQTRSTPPGVYGQGQLALVDHMGGMGARQS</sequence>
<keyword evidence="3" id="KW-0805">Transcription regulation</keyword>
<dbReference type="SUPFAM" id="SSF55729">
    <property type="entry name" value="Acyl-CoA N-acyltransferases (Nat)"/>
    <property type="match status" value="1"/>
</dbReference>
<dbReference type="Proteomes" id="UP000279259">
    <property type="component" value="Unassembled WGS sequence"/>
</dbReference>
<dbReference type="InterPro" id="IPR016181">
    <property type="entry name" value="Acyl_CoA_acyltransferase"/>
</dbReference>
<dbReference type="Pfam" id="PF00096">
    <property type="entry name" value="zf-C2H2"/>
    <property type="match status" value="2"/>
</dbReference>
<dbReference type="CDD" id="cd00067">
    <property type="entry name" value="GAL4"/>
    <property type="match status" value="1"/>
</dbReference>
<dbReference type="STRING" id="1890683.A0A427XPS4"/>
<accession>A0A427XPS4</accession>